<dbReference type="EMBL" id="MU273714">
    <property type="protein sequence ID" value="KAI0028901.1"/>
    <property type="molecule type" value="Genomic_DNA"/>
</dbReference>
<evidence type="ECO:0000313" key="2">
    <source>
        <dbReference type="Proteomes" id="UP000814128"/>
    </source>
</evidence>
<dbReference type="Proteomes" id="UP000814128">
    <property type="component" value="Unassembled WGS sequence"/>
</dbReference>
<accession>A0ACB8QAR9</accession>
<evidence type="ECO:0000313" key="1">
    <source>
        <dbReference type="EMBL" id="KAI0028901.1"/>
    </source>
</evidence>
<reference evidence="1" key="2">
    <citation type="journal article" date="2022" name="New Phytol.">
        <title>Evolutionary transition to the ectomycorrhizal habit in the genomes of a hyperdiverse lineage of mushroom-forming fungi.</title>
        <authorList>
            <person name="Looney B."/>
            <person name="Miyauchi S."/>
            <person name="Morin E."/>
            <person name="Drula E."/>
            <person name="Courty P.E."/>
            <person name="Kohler A."/>
            <person name="Kuo A."/>
            <person name="LaButti K."/>
            <person name="Pangilinan J."/>
            <person name="Lipzen A."/>
            <person name="Riley R."/>
            <person name="Andreopoulos W."/>
            <person name="He G."/>
            <person name="Johnson J."/>
            <person name="Nolan M."/>
            <person name="Tritt A."/>
            <person name="Barry K.W."/>
            <person name="Grigoriev I.V."/>
            <person name="Nagy L.G."/>
            <person name="Hibbett D."/>
            <person name="Henrissat B."/>
            <person name="Matheny P.B."/>
            <person name="Labbe J."/>
            <person name="Martin F.M."/>
        </authorList>
    </citation>
    <scope>NUCLEOTIDE SEQUENCE</scope>
    <source>
        <strain evidence="1">EC-137</strain>
    </source>
</reference>
<gene>
    <name evidence="1" type="ORF">K488DRAFT_57565</name>
</gene>
<reference evidence="1" key="1">
    <citation type="submission" date="2021-02" db="EMBL/GenBank/DDBJ databases">
        <authorList>
            <consortium name="DOE Joint Genome Institute"/>
            <person name="Ahrendt S."/>
            <person name="Looney B.P."/>
            <person name="Miyauchi S."/>
            <person name="Morin E."/>
            <person name="Drula E."/>
            <person name="Courty P.E."/>
            <person name="Chicoki N."/>
            <person name="Fauchery L."/>
            <person name="Kohler A."/>
            <person name="Kuo A."/>
            <person name="Labutti K."/>
            <person name="Pangilinan J."/>
            <person name="Lipzen A."/>
            <person name="Riley R."/>
            <person name="Andreopoulos W."/>
            <person name="He G."/>
            <person name="Johnson J."/>
            <person name="Barry K.W."/>
            <person name="Grigoriev I.V."/>
            <person name="Nagy L."/>
            <person name="Hibbett D."/>
            <person name="Henrissat B."/>
            <person name="Matheny P.B."/>
            <person name="Labbe J."/>
            <person name="Martin F."/>
        </authorList>
    </citation>
    <scope>NUCLEOTIDE SEQUENCE</scope>
    <source>
        <strain evidence="1">EC-137</strain>
    </source>
</reference>
<name>A0ACB8QAR9_9AGAM</name>
<comment type="caution">
    <text evidence="1">The sequence shown here is derived from an EMBL/GenBank/DDBJ whole genome shotgun (WGS) entry which is preliminary data.</text>
</comment>
<proteinExistence type="predicted"/>
<keyword evidence="2" id="KW-1185">Reference proteome</keyword>
<organism evidence="1 2">
    <name type="scientific">Vararia minispora EC-137</name>
    <dbReference type="NCBI Taxonomy" id="1314806"/>
    <lineage>
        <taxon>Eukaryota</taxon>
        <taxon>Fungi</taxon>
        <taxon>Dikarya</taxon>
        <taxon>Basidiomycota</taxon>
        <taxon>Agaricomycotina</taxon>
        <taxon>Agaricomycetes</taxon>
        <taxon>Russulales</taxon>
        <taxon>Lachnocladiaceae</taxon>
        <taxon>Vararia</taxon>
    </lineage>
</organism>
<protein>
    <submittedName>
        <fullName evidence="1">Uncharacterized protein</fullName>
    </submittedName>
</protein>
<sequence length="341" mass="37457">MTIALVPAELAGTAVETLLFGVYLVTFAMCMHVLFSDRHRQTSGLAVLISPMTLASLFLFASIVSHWVLDIVRLFDAFIYGRKGSPLAFYAYIRDGKNVVKTALYIAQVIVVDMIMVYRLFHVYQRSWRICVFPIVTITTSAVSGAGITWQFSRLDPGVDIFTSECGRWIATAFSSTLLCGIFISTPVLAHVDQQDEPVRNMQATSIRFFFLLVHIVVESAAIYTACTLVTFVSYLAHSNLQFPSLDASSPVIGIVFCLIIVRIRLFGNTHFHVAGASAVASADAMRSKTRASVHRMETLAVSVHREIEVVGEGSALAETPGEGKTAADGKWDSFQVYHAV</sequence>